<evidence type="ECO:0000259" key="2">
    <source>
        <dbReference type="Pfam" id="PF07589"/>
    </source>
</evidence>
<organism evidence="3 4">
    <name type="scientific">Duganella margarita</name>
    <dbReference type="NCBI Taxonomy" id="2692170"/>
    <lineage>
        <taxon>Bacteria</taxon>
        <taxon>Pseudomonadati</taxon>
        <taxon>Pseudomonadota</taxon>
        <taxon>Betaproteobacteria</taxon>
        <taxon>Burkholderiales</taxon>
        <taxon>Oxalobacteraceae</taxon>
        <taxon>Telluria group</taxon>
        <taxon>Duganella</taxon>
    </lineage>
</organism>
<keyword evidence="1" id="KW-0732">Signal</keyword>
<gene>
    <name evidence="3" type="ORF">GTP56_22860</name>
</gene>
<dbReference type="InterPro" id="IPR013424">
    <property type="entry name" value="Ice-binding_C"/>
</dbReference>
<dbReference type="Proteomes" id="UP000469734">
    <property type="component" value="Unassembled WGS sequence"/>
</dbReference>
<protein>
    <submittedName>
        <fullName evidence="3">PEP-CTERM sorting domain-containing protein</fullName>
    </submittedName>
</protein>
<evidence type="ECO:0000313" key="3">
    <source>
        <dbReference type="EMBL" id="MYM75015.1"/>
    </source>
</evidence>
<proteinExistence type="predicted"/>
<accession>A0A7X4H475</accession>
<evidence type="ECO:0000313" key="4">
    <source>
        <dbReference type="Proteomes" id="UP000469734"/>
    </source>
</evidence>
<dbReference type="EMBL" id="WWCR01000031">
    <property type="protein sequence ID" value="MYM75015.1"/>
    <property type="molecule type" value="Genomic_DNA"/>
</dbReference>
<evidence type="ECO:0000256" key="1">
    <source>
        <dbReference type="SAM" id="SignalP"/>
    </source>
</evidence>
<dbReference type="NCBIfam" id="TIGR02595">
    <property type="entry name" value="PEP_CTERM"/>
    <property type="match status" value="1"/>
</dbReference>
<name>A0A7X4H475_9BURK</name>
<dbReference type="AlphaFoldDB" id="A0A7X4H475"/>
<sequence length="210" mass="21985">MHTITKAVLISAMFAATVAHAANPGAGASSASDVTLTHNSANQFALVQGSQINPVNSTAGFASQFFSTTGVAASDWVLAGTVETSNNMVFSDKMLGDQLTFSLAQAQSGKNGTWSITNSRNVNTVFDLVLSFHAGNNVGSFLFDHLTVGAGQTVTGDWLIQWRNNAGNANSVPTFSNVAFYTAPVPEPSTYAMLLGGLALMGYVARRRKA</sequence>
<reference evidence="3 4" key="1">
    <citation type="submission" date="2019-12" db="EMBL/GenBank/DDBJ databases">
        <title>Novel species isolated from a subtropical stream in China.</title>
        <authorList>
            <person name="Lu H."/>
        </authorList>
    </citation>
    <scope>NUCLEOTIDE SEQUENCE [LARGE SCALE GENOMIC DNA]</scope>
    <source>
        <strain evidence="3 4">FT134W</strain>
    </source>
</reference>
<feature type="domain" description="Ice-binding protein C-terminal" evidence="2">
    <location>
        <begin position="184"/>
        <end position="208"/>
    </location>
</feature>
<feature type="chain" id="PRO_5031000266" evidence="1">
    <location>
        <begin position="22"/>
        <end position="210"/>
    </location>
</feature>
<dbReference type="RefSeq" id="WP_161051805.1">
    <property type="nucleotide sequence ID" value="NZ_WWCR01000031.1"/>
</dbReference>
<comment type="caution">
    <text evidence="3">The sequence shown here is derived from an EMBL/GenBank/DDBJ whole genome shotgun (WGS) entry which is preliminary data.</text>
</comment>
<dbReference type="Pfam" id="PF07589">
    <property type="entry name" value="PEP-CTERM"/>
    <property type="match status" value="1"/>
</dbReference>
<feature type="signal peptide" evidence="1">
    <location>
        <begin position="1"/>
        <end position="21"/>
    </location>
</feature>